<comment type="subcellular location">
    <subcellularLocation>
        <location evidence="1">Golgi apparatus</location>
    </subcellularLocation>
</comment>
<keyword evidence="2" id="KW-0333">Golgi apparatus</keyword>
<evidence type="ECO:0000256" key="1">
    <source>
        <dbReference type="ARBA" id="ARBA00004555"/>
    </source>
</evidence>
<name>A0AAE9J9F6_CAEBR</name>
<evidence type="ECO:0000256" key="5">
    <source>
        <dbReference type="SAM" id="MobiDB-lite"/>
    </source>
</evidence>
<feature type="region of interest" description="Disordered" evidence="5">
    <location>
        <begin position="911"/>
        <end position="934"/>
    </location>
</feature>
<feature type="region of interest" description="Disordered" evidence="5">
    <location>
        <begin position="1266"/>
        <end position="1300"/>
    </location>
</feature>
<dbReference type="PANTHER" id="PTHR18921:SF2">
    <property type="entry name" value="THYROID RECEPTOR-INTERACTING PROTEIN 11"/>
    <property type="match status" value="1"/>
</dbReference>
<dbReference type="Proteomes" id="UP000829354">
    <property type="component" value="Chromosome III"/>
</dbReference>
<evidence type="ECO:0000256" key="3">
    <source>
        <dbReference type="ARBA" id="ARBA00023054"/>
    </source>
</evidence>
<protein>
    <recommendedName>
        <fullName evidence="8">GRIP domain-containing protein</fullName>
    </recommendedName>
</protein>
<feature type="region of interest" description="Disordered" evidence="5">
    <location>
        <begin position="1102"/>
        <end position="1121"/>
    </location>
</feature>
<proteinExistence type="predicted"/>
<dbReference type="Gene3D" id="1.10.287.1490">
    <property type="match status" value="1"/>
</dbReference>
<evidence type="ECO:0000256" key="4">
    <source>
        <dbReference type="SAM" id="Coils"/>
    </source>
</evidence>
<feature type="compositionally biased region" description="Polar residues" evidence="5">
    <location>
        <begin position="1337"/>
        <end position="1353"/>
    </location>
</feature>
<evidence type="ECO:0000313" key="6">
    <source>
        <dbReference type="EMBL" id="UMM21747.1"/>
    </source>
</evidence>
<gene>
    <name evidence="6" type="ORF">L5515_003294</name>
</gene>
<feature type="compositionally biased region" description="Basic and acidic residues" evidence="5">
    <location>
        <begin position="671"/>
        <end position="689"/>
    </location>
</feature>
<dbReference type="PANTHER" id="PTHR18921">
    <property type="entry name" value="MYOSIN HEAVY CHAIN - RELATED"/>
    <property type="match status" value="1"/>
</dbReference>
<dbReference type="EMBL" id="CP092622">
    <property type="protein sequence ID" value="UMM21747.1"/>
    <property type="molecule type" value="Genomic_DNA"/>
</dbReference>
<sequence>MSGWLRNIQGQLSDLANEVLNEASEVLTEAREEVPDPDGEIIVAKKKCAEAEKQLAIEMAKVESLSSEKEHLEQQLYDAHVEMDAIGSKLNGMVKQRDEEIKKLKNQMEHIEESGWHETTPTSFPSATETSQITELRQQIAHWKAKAENGENSGIPDKNQEEMVRISEMERKIEALRQQKEHEIQSIVESHAESMVEMREMYEEKISNMQIHPYNASSSTSNADVLDAVLLEKEDLKSTRSTNGSDGEGAVVVDLGSHDELVDERIRHMEHELERAKIDKMDVQRSLESKLEGLQEQNKELADAYTELNTEFEQFKQQNNVVVNANSDLNRRIDSLKANLIEYEERYELCKKENAETVAQLERLSNDFARLRTGVANVSQRRDDCDLMVNEEVEKLRNALNESRSERERLRDDVQRFQVAVGEIDVELEKLRAANRQLLEENNALTENLTRYDETMKSIISSSEEDIGKFREQFHEIQENHKKQREAMNAENDALREETEAIKRQRDILMEESTLLKDVNEKLKTKTSAEEEKNRLLQEKSDLLEQCLSKERAERAADNEKSEEAKRETEAKILNSDCDGNLENENSVLKLQLKEALDANAEKTDECEKLIIENRSLEREVDLRQNCVDEMIAQTNTLQMQQESMSTQNKTLQTQILAHERSIVQLEERLADEQERSDELEKKTKRLEEVIVGGDSSEKDGDDENDDEQSRGSEAKSEELVKFKRYVAELQTKLCETENELKLIKEQKAAENTEAAEIRENLERNLFEAEKVDKELLDGIEARVKEMEGELKQPVDQVDQLKAEKAQLQKSIAEMSEKLEKADEKAEQSTVTLQRELDELKSRLEITVDEKSEIEKIMEKAGSETRAKISVLELEKLELEERLQEHLQKPAESTTPEDTTTIEELRGAVSSLQKENEQLKETLQNPPTTSPEDTTTIEELRGAVSSLQKENEQLKKTLQTPQTTSPEDTTTIEELRGAVLALQQENEHLKGVAKTQYEENVKYYEQFQAMAQHNQEIQDQLNRNNEQNEKRAKELARLREHLMIVEENSTREAVEAEHRETELRERVRVLEAKGHQVEEGASESNQQYQVQITSLTAQLESSQKTTNDWKRRFDSEQKSREQTQEALASLQNVVRELSIDHERDSATASHRNLELQTTISNLTEEIAQIREEMDRQSIGRQAAEEESERRQLQLESKQKIIEDLENQIEELRSPKKPTDSYRIDDSTLRQLFLSYFSSESSKKADIALLLANILEYPPDEMDKFKSAVRQSVGQQQQQQQSSFWGLSARNSPSPSPGGSIADQFIRFLEIESESSRTAPHLPLRTQNEPAPRMSMDAPTTATQRSKNPQNQATSSSSSSAAALDSLLR</sequence>
<keyword evidence="7" id="KW-1185">Reference proteome</keyword>
<feature type="compositionally biased region" description="Polar residues" evidence="5">
    <location>
        <begin position="1281"/>
        <end position="1292"/>
    </location>
</feature>
<evidence type="ECO:0008006" key="8">
    <source>
        <dbReference type="Google" id="ProtNLM"/>
    </source>
</evidence>
<feature type="region of interest" description="Disordered" evidence="5">
    <location>
        <begin position="949"/>
        <end position="968"/>
    </location>
</feature>
<feature type="region of interest" description="Disordered" evidence="5">
    <location>
        <begin position="551"/>
        <end position="570"/>
    </location>
</feature>
<reference evidence="6 7" key="1">
    <citation type="submission" date="2022-04" db="EMBL/GenBank/DDBJ databases">
        <title>Chromosome-level reference genomes for two strains of Caenorhabditis briggsae: an improved platform for comparative genomics.</title>
        <authorList>
            <person name="Stevens L."/>
            <person name="Andersen E."/>
        </authorList>
    </citation>
    <scope>NUCLEOTIDE SEQUENCE [LARGE SCALE GENOMIC DNA]</scope>
    <source>
        <strain evidence="6">VX34</strain>
        <tissue evidence="6">Whole-organism</tissue>
    </source>
</reference>
<feature type="coiled-coil region" evidence="4">
    <location>
        <begin position="13"/>
        <end position="186"/>
    </location>
</feature>
<feature type="compositionally biased region" description="Polar residues" evidence="5">
    <location>
        <begin position="921"/>
        <end position="934"/>
    </location>
</feature>
<accession>A0AAE9J9F6</accession>
<organism evidence="6 7">
    <name type="scientific">Caenorhabditis briggsae</name>
    <dbReference type="NCBI Taxonomy" id="6238"/>
    <lineage>
        <taxon>Eukaryota</taxon>
        <taxon>Metazoa</taxon>
        <taxon>Ecdysozoa</taxon>
        <taxon>Nematoda</taxon>
        <taxon>Chromadorea</taxon>
        <taxon>Rhabditida</taxon>
        <taxon>Rhabditina</taxon>
        <taxon>Rhabditomorpha</taxon>
        <taxon>Rhabditoidea</taxon>
        <taxon>Rhabditidae</taxon>
        <taxon>Peloderinae</taxon>
        <taxon>Caenorhabditis</taxon>
    </lineage>
</organism>
<feature type="compositionally biased region" description="Low complexity" evidence="5">
    <location>
        <begin position="1354"/>
        <end position="1368"/>
    </location>
</feature>
<evidence type="ECO:0000256" key="2">
    <source>
        <dbReference type="ARBA" id="ARBA00023034"/>
    </source>
</evidence>
<feature type="compositionally biased region" description="Low complexity" evidence="5">
    <location>
        <begin position="956"/>
        <end position="968"/>
    </location>
</feature>
<evidence type="ECO:0000313" key="7">
    <source>
        <dbReference type="Proteomes" id="UP000829354"/>
    </source>
</evidence>
<feature type="region of interest" description="Disordered" evidence="5">
    <location>
        <begin position="671"/>
        <end position="716"/>
    </location>
</feature>
<dbReference type="GO" id="GO:0005794">
    <property type="term" value="C:Golgi apparatus"/>
    <property type="evidence" value="ECO:0007669"/>
    <property type="project" value="UniProtKB-SubCell"/>
</dbReference>
<keyword evidence="3 4" id="KW-0175">Coiled coil</keyword>
<feature type="compositionally biased region" description="Basic and acidic residues" evidence="5">
    <location>
        <begin position="1107"/>
        <end position="1121"/>
    </location>
</feature>
<feature type="region of interest" description="Disordered" evidence="5">
    <location>
        <begin position="1315"/>
        <end position="1368"/>
    </location>
</feature>